<sequence length="333" mass="37192">MSSAVVNKGKKKAAEEPRGFVPLGQDNTSSATSHSQHSQSDSSSDSSSDSGSSDSSSDSDPEEDITPEYLQSLLDKARQNVREEARRAKMLQEEKQAAGFGEEEIIKVGGEEEEDKPLPPMDPGALPSPYFEFGTTRHEAPSSVRDPDISRAEAASSSVSVPRPPEDPNAGWRQLTKKQRKAVRTYALLFPWRNLNFQTQLRNKTAGPGWFDLPAPVEADLPRLYREVEALRLRNQVDPKRFYKKEEGEAKGIKGLPKHFAIGTILPSTTPFNTTSTDNLPRAHRKRTLVDELVDDAEARRYAKKKFEELQNSRGARGRNTLHTKNALRKPKW</sequence>
<feature type="domain" description="Fcf2 pre-rRNA processing C-terminal" evidence="4">
    <location>
        <begin position="203"/>
        <end position="306"/>
    </location>
</feature>
<dbReference type="GO" id="GO:0005730">
    <property type="term" value="C:nucleolus"/>
    <property type="evidence" value="ECO:0007669"/>
    <property type="project" value="UniProtKB-SubCell"/>
</dbReference>
<dbReference type="OrthoDB" id="427886at2759"/>
<reference evidence="5 6" key="1">
    <citation type="submission" date="2014-04" db="EMBL/GenBank/DDBJ databases">
        <authorList>
            <consortium name="DOE Joint Genome Institute"/>
            <person name="Kuo A."/>
            <person name="Kohler A."/>
            <person name="Jargeat P."/>
            <person name="Nagy L.G."/>
            <person name="Floudas D."/>
            <person name="Copeland A."/>
            <person name="Barry K.W."/>
            <person name="Cichocki N."/>
            <person name="Veneault-Fourrey C."/>
            <person name="LaButti K."/>
            <person name="Lindquist E.A."/>
            <person name="Lipzen A."/>
            <person name="Lundell T."/>
            <person name="Morin E."/>
            <person name="Murat C."/>
            <person name="Sun H."/>
            <person name="Tunlid A."/>
            <person name="Henrissat B."/>
            <person name="Grigoriev I.V."/>
            <person name="Hibbett D.S."/>
            <person name="Martin F."/>
            <person name="Nordberg H.P."/>
            <person name="Cantor M.N."/>
            <person name="Hua S.X."/>
        </authorList>
    </citation>
    <scope>NUCLEOTIDE SEQUENCE [LARGE SCALE GENOMIC DNA]</scope>
    <source>
        <strain evidence="5 6">Ve08.2h10</strain>
    </source>
</reference>
<dbReference type="GO" id="GO:0006396">
    <property type="term" value="P:RNA processing"/>
    <property type="evidence" value="ECO:0007669"/>
    <property type="project" value="TreeGrafter"/>
</dbReference>
<dbReference type="HOGENOM" id="CLU_075129_0_0_1"/>
<proteinExistence type="predicted"/>
<evidence type="ECO:0000259" key="4">
    <source>
        <dbReference type="Pfam" id="PF08698"/>
    </source>
</evidence>
<feature type="compositionally biased region" description="Basic and acidic residues" evidence="3">
    <location>
        <begin position="75"/>
        <end position="96"/>
    </location>
</feature>
<dbReference type="Pfam" id="PF08698">
    <property type="entry name" value="Fcf2"/>
    <property type="match status" value="1"/>
</dbReference>
<keyword evidence="6" id="KW-1185">Reference proteome</keyword>
<organism evidence="5 6">
    <name type="scientific">Paxillus rubicundulus Ve08.2h10</name>
    <dbReference type="NCBI Taxonomy" id="930991"/>
    <lineage>
        <taxon>Eukaryota</taxon>
        <taxon>Fungi</taxon>
        <taxon>Dikarya</taxon>
        <taxon>Basidiomycota</taxon>
        <taxon>Agaricomycotina</taxon>
        <taxon>Agaricomycetes</taxon>
        <taxon>Agaricomycetidae</taxon>
        <taxon>Boletales</taxon>
        <taxon>Paxilineae</taxon>
        <taxon>Paxillaceae</taxon>
        <taxon>Paxillus</taxon>
    </lineage>
</organism>
<evidence type="ECO:0000313" key="5">
    <source>
        <dbReference type="EMBL" id="KIK91892.1"/>
    </source>
</evidence>
<gene>
    <name evidence="5" type="ORF">PAXRUDRAFT_26888</name>
</gene>
<dbReference type="STRING" id="930991.A0A0D0D5H2"/>
<evidence type="ECO:0000313" key="6">
    <source>
        <dbReference type="Proteomes" id="UP000054538"/>
    </source>
</evidence>
<feature type="compositionally biased region" description="Basic and acidic residues" evidence="3">
    <location>
        <begin position="135"/>
        <end position="151"/>
    </location>
</feature>
<feature type="compositionally biased region" description="Acidic residues" evidence="3">
    <location>
        <begin position="57"/>
        <end position="66"/>
    </location>
</feature>
<feature type="region of interest" description="Disordered" evidence="3">
    <location>
        <begin position="312"/>
        <end position="333"/>
    </location>
</feature>
<accession>A0A0D0D5H2</accession>
<evidence type="ECO:0000256" key="2">
    <source>
        <dbReference type="ARBA" id="ARBA00023242"/>
    </source>
</evidence>
<feature type="compositionally biased region" description="Low complexity" evidence="3">
    <location>
        <begin position="152"/>
        <end position="161"/>
    </location>
</feature>
<feature type="region of interest" description="Disordered" evidence="3">
    <location>
        <begin position="1"/>
        <end position="174"/>
    </location>
</feature>
<dbReference type="PANTHER" id="PTHR21686:SF12">
    <property type="entry name" value="DEOXYNUCLEOTIDYLTRANSFERASE TERMINAL-INTERACTING PROTEIN 2"/>
    <property type="match status" value="1"/>
</dbReference>
<dbReference type="GO" id="GO:0003723">
    <property type="term" value="F:RNA binding"/>
    <property type="evidence" value="ECO:0007669"/>
    <property type="project" value="TreeGrafter"/>
</dbReference>
<dbReference type="PANTHER" id="PTHR21686">
    <property type="entry name" value="DEOXYNUCLEOTIDYLTRANSFERASE TERMINAL-INTERACTING PROTEIN 2"/>
    <property type="match status" value="1"/>
</dbReference>
<feature type="compositionally biased region" description="Low complexity" evidence="3">
    <location>
        <begin position="28"/>
        <end position="56"/>
    </location>
</feature>
<dbReference type="InParanoid" id="A0A0D0D5H2"/>
<dbReference type="Proteomes" id="UP000054538">
    <property type="component" value="Unassembled WGS sequence"/>
</dbReference>
<protein>
    <recommendedName>
        <fullName evidence="4">Fcf2 pre-rRNA processing C-terminal domain-containing protein</fullName>
    </recommendedName>
</protein>
<feature type="compositionally biased region" description="Basic residues" evidence="3">
    <location>
        <begin position="316"/>
        <end position="333"/>
    </location>
</feature>
<dbReference type="AlphaFoldDB" id="A0A0D0D5H2"/>
<dbReference type="EMBL" id="KN825336">
    <property type="protein sequence ID" value="KIK91892.1"/>
    <property type="molecule type" value="Genomic_DNA"/>
</dbReference>
<evidence type="ECO:0000256" key="1">
    <source>
        <dbReference type="ARBA" id="ARBA00004604"/>
    </source>
</evidence>
<comment type="subcellular location">
    <subcellularLocation>
        <location evidence="1">Nucleus</location>
        <location evidence="1">Nucleolus</location>
    </subcellularLocation>
</comment>
<dbReference type="InterPro" id="IPR014810">
    <property type="entry name" value="Fcf2_C"/>
</dbReference>
<evidence type="ECO:0000256" key="3">
    <source>
        <dbReference type="SAM" id="MobiDB-lite"/>
    </source>
</evidence>
<keyword evidence="2" id="KW-0539">Nucleus</keyword>
<reference evidence="6" key="2">
    <citation type="submission" date="2015-01" db="EMBL/GenBank/DDBJ databases">
        <title>Evolutionary Origins and Diversification of the Mycorrhizal Mutualists.</title>
        <authorList>
            <consortium name="DOE Joint Genome Institute"/>
            <consortium name="Mycorrhizal Genomics Consortium"/>
            <person name="Kohler A."/>
            <person name="Kuo A."/>
            <person name="Nagy L.G."/>
            <person name="Floudas D."/>
            <person name="Copeland A."/>
            <person name="Barry K.W."/>
            <person name="Cichocki N."/>
            <person name="Veneault-Fourrey C."/>
            <person name="LaButti K."/>
            <person name="Lindquist E.A."/>
            <person name="Lipzen A."/>
            <person name="Lundell T."/>
            <person name="Morin E."/>
            <person name="Murat C."/>
            <person name="Riley R."/>
            <person name="Ohm R."/>
            <person name="Sun H."/>
            <person name="Tunlid A."/>
            <person name="Henrissat B."/>
            <person name="Grigoriev I.V."/>
            <person name="Hibbett D.S."/>
            <person name="Martin F."/>
        </authorList>
    </citation>
    <scope>NUCLEOTIDE SEQUENCE [LARGE SCALE GENOMIC DNA]</scope>
    <source>
        <strain evidence="6">Ve08.2h10</strain>
    </source>
</reference>
<dbReference type="InterPro" id="IPR039883">
    <property type="entry name" value="Fcf2/DNTTIP2"/>
</dbReference>
<name>A0A0D0D5H2_9AGAM</name>